<evidence type="ECO:0000313" key="2">
    <source>
        <dbReference type="Proteomes" id="UP000799755"/>
    </source>
</evidence>
<reference evidence="1" key="1">
    <citation type="journal article" date="2020" name="Stud. Mycol.">
        <title>101 Dothideomycetes genomes: a test case for predicting lifestyles and emergence of pathogens.</title>
        <authorList>
            <person name="Haridas S."/>
            <person name="Albert R."/>
            <person name="Binder M."/>
            <person name="Bloem J."/>
            <person name="Labutti K."/>
            <person name="Salamov A."/>
            <person name="Andreopoulos B."/>
            <person name="Baker S."/>
            <person name="Barry K."/>
            <person name="Bills G."/>
            <person name="Bluhm B."/>
            <person name="Cannon C."/>
            <person name="Castanera R."/>
            <person name="Culley D."/>
            <person name="Daum C."/>
            <person name="Ezra D."/>
            <person name="Gonzalez J."/>
            <person name="Henrissat B."/>
            <person name="Kuo A."/>
            <person name="Liang C."/>
            <person name="Lipzen A."/>
            <person name="Lutzoni F."/>
            <person name="Magnuson J."/>
            <person name="Mondo S."/>
            <person name="Nolan M."/>
            <person name="Ohm R."/>
            <person name="Pangilinan J."/>
            <person name="Park H.-J."/>
            <person name="Ramirez L."/>
            <person name="Alfaro M."/>
            <person name="Sun H."/>
            <person name="Tritt A."/>
            <person name="Yoshinaga Y."/>
            <person name="Zwiers L.-H."/>
            <person name="Turgeon B."/>
            <person name="Goodwin S."/>
            <person name="Spatafora J."/>
            <person name="Crous P."/>
            <person name="Grigoriev I."/>
        </authorList>
    </citation>
    <scope>NUCLEOTIDE SEQUENCE</scope>
    <source>
        <strain evidence="1">ATCC 200398</strain>
    </source>
</reference>
<dbReference type="Proteomes" id="UP000799755">
    <property type="component" value="Unassembled WGS sequence"/>
</dbReference>
<sequence>MCKVIRLRYECGHLVRVRKSRCRGTSHKETRTRKITACSADGYMLVNASTACGSCLRQEWEAPWISKLNKAKTFLARLIEKDLPGQYSVAEHIEQISKDYDAAAWKIRDHFPSDKVSIQRASMGQKVNKKSPLSNEVQPEEVLDGHIQQDGGLKEDGLDPSLLSPAELWDPPNPGPDIDRFPLEYTDAAPLDYTTHPADSQIYQHEYILVQFGGPRDGQDTNVHYGHAWDREENAGTKSSQGGLTEPDAGAGAGVDPVAEAFNLPTQLSQTNFSNCEFDSESPSAGGDLIAWGLDIDAQSSSSITRMDSVKPISKPNSWMQQVQVEQVLKLFWEVIEASPNRTPQPQEIPEDSLLSLFANINQHPDASLSSPTTWSKADKLHTDLQKIHEELQTRQKSKKEYARYLHIARKFARQMVGSPTEGGRELTDPTSWK</sequence>
<keyword evidence="2" id="KW-1185">Reference proteome</keyword>
<organism evidence="1 2">
    <name type="scientific">Lindgomyces ingoldianus</name>
    <dbReference type="NCBI Taxonomy" id="673940"/>
    <lineage>
        <taxon>Eukaryota</taxon>
        <taxon>Fungi</taxon>
        <taxon>Dikarya</taxon>
        <taxon>Ascomycota</taxon>
        <taxon>Pezizomycotina</taxon>
        <taxon>Dothideomycetes</taxon>
        <taxon>Pleosporomycetidae</taxon>
        <taxon>Pleosporales</taxon>
        <taxon>Lindgomycetaceae</taxon>
        <taxon>Lindgomyces</taxon>
    </lineage>
</organism>
<dbReference type="EMBL" id="MU003492">
    <property type="protein sequence ID" value="KAF2477396.1"/>
    <property type="molecule type" value="Genomic_DNA"/>
</dbReference>
<name>A0ACB6RFZ7_9PLEO</name>
<proteinExistence type="predicted"/>
<accession>A0ACB6RFZ7</accession>
<comment type="caution">
    <text evidence="1">The sequence shown here is derived from an EMBL/GenBank/DDBJ whole genome shotgun (WGS) entry which is preliminary data.</text>
</comment>
<evidence type="ECO:0000313" key="1">
    <source>
        <dbReference type="EMBL" id="KAF2477396.1"/>
    </source>
</evidence>
<gene>
    <name evidence="1" type="ORF">BDR25DRAFT_364186</name>
</gene>
<protein>
    <submittedName>
        <fullName evidence="1">Uncharacterized protein</fullName>
    </submittedName>
</protein>